<sequence>MKRLALFGMAATLLLPPLAASAGAAGETAGDPSAATAGQTPAPAEVAIHVSGDRKPPPALRYPALPETVDDVAAILPEGWRVETKLSGDLNRDGAADRVLVLHATDPARLVEDKASGRPPLDTNPRMLAVYFALKTGGFRRAAQDHSLIPRVVDWQLSDPLGDEVNGGVAVTGGTLRIRLGLFASAGGWDLGTSSYTFRWQDNAFALIGFDRDTVNRGSGKTLTRSYNYLIRREQIVSGDIASDETKTRWRDLPDHPLLVLGQIADGLAFDPDGPPPLPSQADDRGWNWADSPDADFDDGSQTQAICDSLRDREPPESDRPSPQQAKALEGCDAAGLYYGIGREADPVAAVKCAFVQTDRTDDTADPLSGTGLLMTLYANGAGVARDLDLATSLACRVRGAPFANAGRIRHLQQMKQAPQLGVFDYCDDVTSSWATGICAARDASRADAARQTRVATLTSGWTQAERRLLDPLRDAAEAYVTASSENEVDLSGTLRATFMIDRQQGLRDAFAALLEQMEKGDYPTASGQQAKTADSELNAVYAKIMAVRTAPDARGTYGSADSLPYSTVTHAGIRKTERIWIAYRDAWRDFAAGRYPGAGPAGLMTFLTKARTADLEALIPDD</sequence>
<evidence type="ECO:0000313" key="5">
    <source>
        <dbReference type="Proteomes" id="UP000759443"/>
    </source>
</evidence>
<evidence type="ECO:0000259" key="3">
    <source>
        <dbReference type="Pfam" id="PF07007"/>
    </source>
</evidence>
<dbReference type="InterPro" id="IPR009739">
    <property type="entry name" value="LprI-like_N"/>
</dbReference>
<keyword evidence="5" id="KW-1185">Reference proteome</keyword>
<feature type="domain" description="Lysozyme inhibitor LprI-like N-terminal" evidence="3">
    <location>
        <begin position="526"/>
        <end position="616"/>
    </location>
</feature>
<accession>A0ABS4E1T0</accession>
<dbReference type="Proteomes" id="UP000759443">
    <property type="component" value="Unassembled WGS sequence"/>
</dbReference>
<feature type="signal peptide" evidence="2">
    <location>
        <begin position="1"/>
        <end position="24"/>
    </location>
</feature>
<evidence type="ECO:0000256" key="2">
    <source>
        <dbReference type="SAM" id="SignalP"/>
    </source>
</evidence>
<dbReference type="RefSeq" id="WP_209946747.1">
    <property type="nucleotide sequence ID" value="NZ_JAGGJU010000009.1"/>
</dbReference>
<keyword evidence="2" id="KW-0732">Signal</keyword>
<feature type="region of interest" description="Disordered" evidence="1">
    <location>
        <begin position="269"/>
        <end position="302"/>
    </location>
</feature>
<feature type="chain" id="PRO_5045323766" evidence="2">
    <location>
        <begin position="25"/>
        <end position="623"/>
    </location>
</feature>
<protein>
    <submittedName>
        <fullName evidence="4">Uncharacterized protein YecT (DUF1311 family)</fullName>
    </submittedName>
</protein>
<reference evidence="4 5" key="1">
    <citation type="submission" date="2021-03" db="EMBL/GenBank/DDBJ databases">
        <title>Genomic Encyclopedia of Type Strains, Phase IV (KMG-IV): sequencing the most valuable type-strain genomes for metagenomic binning, comparative biology and taxonomic classification.</title>
        <authorList>
            <person name="Goeker M."/>
        </authorList>
    </citation>
    <scope>NUCLEOTIDE SEQUENCE [LARGE SCALE GENOMIC DNA]</scope>
    <source>
        <strain evidence="4 5">DSM 21600</strain>
    </source>
</reference>
<name>A0ABS4E1T0_9HYPH</name>
<evidence type="ECO:0000313" key="4">
    <source>
        <dbReference type="EMBL" id="MBP1851903.1"/>
    </source>
</evidence>
<gene>
    <name evidence="4" type="ORF">J2Z17_003355</name>
</gene>
<organism evidence="4 5">
    <name type="scientific">Rhizobium halophytocola</name>
    <dbReference type="NCBI Taxonomy" id="735519"/>
    <lineage>
        <taxon>Bacteria</taxon>
        <taxon>Pseudomonadati</taxon>
        <taxon>Pseudomonadota</taxon>
        <taxon>Alphaproteobacteria</taxon>
        <taxon>Hyphomicrobiales</taxon>
        <taxon>Rhizobiaceae</taxon>
        <taxon>Rhizobium/Agrobacterium group</taxon>
        <taxon>Rhizobium</taxon>
    </lineage>
</organism>
<proteinExistence type="predicted"/>
<dbReference type="EMBL" id="JAGGJU010000009">
    <property type="protein sequence ID" value="MBP1851903.1"/>
    <property type="molecule type" value="Genomic_DNA"/>
</dbReference>
<dbReference type="Gene3D" id="1.20.1270.180">
    <property type="match status" value="1"/>
</dbReference>
<comment type="caution">
    <text evidence="4">The sequence shown here is derived from an EMBL/GenBank/DDBJ whole genome shotgun (WGS) entry which is preliminary data.</text>
</comment>
<evidence type="ECO:0000256" key="1">
    <source>
        <dbReference type="SAM" id="MobiDB-lite"/>
    </source>
</evidence>
<dbReference type="Pfam" id="PF07007">
    <property type="entry name" value="LprI"/>
    <property type="match status" value="1"/>
</dbReference>